<dbReference type="Pfam" id="PF01558">
    <property type="entry name" value="POR"/>
    <property type="match status" value="1"/>
</dbReference>
<dbReference type="AlphaFoldDB" id="A0A1X0XX50"/>
<dbReference type="InterPro" id="IPR036188">
    <property type="entry name" value="FAD/NAD-bd_sf"/>
</dbReference>
<dbReference type="GO" id="GO:0051536">
    <property type="term" value="F:iron-sulfur cluster binding"/>
    <property type="evidence" value="ECO:0007669"/>
    <property type="project" value="UniProtKB-KW"/>
</dbReference>
<evidence type="ECO:0000256" key="3">
    <source>
        <dbReference type="ARBA" id="ARBA00023004"/>
    </source>
</evidence>
<dbReference type="PANTHER" id="PTHR42783">
    <property type="entry name" value="GLUTAMATE SYNTHASE [NADPH] SMALL CHAIN"/>
    <property type="match status" value="1"/>
</dbReference>
<dbReference type="InterPro" id="IPR023753">
    <property type="entry name" value="FAD/NAD-binding_dom"/>
</dbReference>
<keyword evidence="3" id="KW-0408">Iron</keyword>
<evidence type="ECO:0000256" key="5">
    <source>
        <dbReference type="SAM" id="MobiDB-lite"/>
    </source>
</evidence>
<dbReference type="Proteomes" id="UP000193136">
    <property type="component" value="Unassembled WGS sequence"/>
</dbReference>
<keyword evidence="1" id="KW-0479">Metal-binding</keyword>
<evidence type="ECO:0000256" key="2">
    <source>
        <dbReference type="ARBA" id="ARBA00023002"/>
    </source>
</evidence>
<dbReference type="SUPFAM" id="SSF51971">
    <property type="entry name" value="Nucleotide-binding domain"/>
    <property type="match status" value="1"/>
</dbReference>
<accession>A0A1X0XX50</accession>
<name>A0A1X0XX50_9BACT</name>
<dbReference type="STRING" id="1969733.B5V00_13870"/>
<dbReference type="InterPro" id="IPR002869">
    <property type="entry name" value="Pyrv_flavodox_OxRed_cen"/>
</dbReference>
<evidence type="ECO:0000256" key="1">
    <source>
        <dbReference type="ARBA" id="ARBA00022723"/>
    </source>
</evidence>
<evidence type="ECO:0000259" key="6">
    <source>
        <dbReference type="PROSITE" id="PS51379"/>
    </source>
</evidence>
<feature type="domain" description="4Fe-4S ferredoxin-type" evidence="6">
    <location>
        <begin position="728"/>
        <end position="757"/>
    </location>
</feature>
<dbReference type="PRINTS" id="PR00419">
    <property type="entry name" value="ADXRDTASE"/>
</dbReference>
<evidence type="ECO:0000256" key="4">
    <source>
        <dbReference type="ARBA" id="ARBA00023014"/>
    </source>
</evidence>
<dbReference type="InterPro" id="IPR019752">
    <property type="entry name" value="Pyrv/ketoisovalerate_OxRed_cat"/>
</dbReference>
<keyword evidence="4" id="KW-0411">Iron-sulfur</keyword>
<dbReference type="Pfam" id="PF14691">
    <property type="entry name" value="Fer4_20"/>
    <property type="match status" value="1"/>
</dbReference>
<dbReference type="Gene3D" id="3.50.50.60">
    <property type="entry name" value="FAD/NAD(P)-binding domain"/>
    <property type="match status" value="2"/>
</dbReference>
<dbReference type="InterPro" id="IPR017896">
    <property type="entry name" value="4Fe4S_Fe-S-bd"/>
</dbReference>
<dbReference type="OrthoDB" id="9803192at2"/>
<sequence>MVQHESKPSGAAGSLSPGLPGDISFPLEIRLHGRGGQGGVTCAKLIAAIYARMGLHVQTFGDYGAERSGAPVRAFTRVNRVAIRNRNKVYRPDHLLVLDAALLGPQVLDGVAPGAVILLNSAEDVETCVGQFAAYRFGIIDATGIAREHGIGTSTVVIINTTLVGAYARLLGLPLEVLEDVYTRMGLSEDLPAAREAYEKVKIRQPDLAAVGPSPGGDPDDLPAVKPQTEHSEDIPPQLKTGDWSTQLPGYEDYVAPCNHACPAGNDVVGFIQALKTAGADAAARVLLETQALPSVCGRVCPAPCMHECNRNQMDGAVNIRSLERWISDHSGLALPAQKTDREHSVAVVGGGPAGLSAAYQLARRGHQVTIFEKAEKLGGVLRYGIPVYRLPEEALERDLKRILALGVRCECEHPVDRDEMERLYHKFDAVIVSKGFSDAYTLAAAGEQLDGIDQGLDFLARSRRGGATLSGDVVVIGGGNTAIDCARSAVRSGADSVKLVYRRSREEMPAITEEIEDALREGVQLLALRQPVAFRGVGRVAGIVLAEVELGEPDADGRRKPMVTERTHEMTCSRVLLALGQGNETELLPESWQLRDGRVWSAEGPVDIWFAGDCSTADGTVTHAIGNGRLAALEVLAALDGVESAVKRPDRGSVVAPAQIRFSHFPILAPHQDRHKVLESYRNSFEEVNLGLSGQEEAERCFSCGRCTQCDTCLVYCPEGIIYRTEEGYRIDEEYCKGCGICVAECPRRAMDLNDKSAEA</sequence>
<dbReference type="Pfam" id="PF07992">
    <property type="entry name" value="Pyr_redox_2"/>
    <property type="match status" value="1"/>
</dbReference>
<dbReference type="PROSITE" id="PS51379">
    <property type="entry name" value="4FE4S_FER_2"/>
    <property type="match status" value="1"/>
</dbReference>
<dbReference type="SUPFAM" id="SSF54862">
    <property type="entry name" value="4Fe-4S ferredoxins"/>
    <property type="match status" value="1"/>
</dbReference>
<gene>
    <name evidence="7" type="ORF">B5V00_13870</name>
</gene>
<evidence type="ECO:0000313" key="8">
    <source>
        <dbReference type="Proteomes" id="UP000193136"/>
    </source>
</evidence>
<reference evidence="7 8" key="1">
    <citation type="submission" date="2017-03" db="EMBL/GenBank/DDBJ databases">
        <title>Genome sequence of Geothermobacter sp. EPR-M, Deep-Sea Iron Reducer.</title>
        <authorList>
            <person name="Tully B."/>
            <person name="Savalia P."/>
            <person name="Abuyen K."/>
            <person name="Baughan C."/>
            <person name="Romero E."/>
            <person name="Ronkowski C."/>
            <person name="Torres B."/>
            <person name="Tremblay J."/>
            <person name="Trujillo A."/>
            <person name="Tyler M."/>
            <person name="Perez-Rodriguez I."/>
            <person name="Amend J."/>
        </authorList>
    </citation>
    <scope>NUCLEOTIDE SEQUENCE [LARGE SCALE GENOMIC DNA]</scope>
    <source>
        <strain evidence="7 8">EPR-M</strain>
    </source>
</reference>
<dbReference type="PANTHER" id="PTHR42783:SF3">
    <property type="entry name" value="GLUTAMATE SYNTHASE [NADPH] SMALL CHAIN-RELATED"/>
    <property type="match status" value="1"/>
</dbReference>
<proteinExistence type="predicted"/>
<evidence type="ECO:0000313" key="7">
    <source>
        <dbReference type="EMBL" id="ORJ57416.1"/>
    </source>
</evidence>
<dbReference type="Pfam" id="PF12838">
    <property type="entry name" value="Fer4_7"/>
    <property type="match status" value="1"/>
</dbReference>
<dbReference type="InterPro" id="IPR017900">
    <property type="entry name" value="4Fe4S_Fe_S_CS"/>
</dbReference>
<dbReference type="PROSITE" id="PS00198">
    <property type="entry name" value="4FE4S_FER_1"/>
    <property type="match status" value="1"/>
</dbReference>
<dbReference type="GO" id="GO:0046872">
    <property type="term" value="F:metal ion binding"/>
    <property type="evidence" value="ECO:0007669"/>
    <property type="project" value="UniProtKB-KW"/>
</dbReference>
<comment type="caution">
    <text evidence="7">The sequence shown here is derived from an EMBL/GenBank/DDBJ whole genome shotgun (WGS) entry which is preliminary data.</text>
</comment>
<dbReference type="InterPro" id="IPR011894">
    <property type="entry name" value="PorC_KorC"/>
</dbReference>
<dbReference type="InterPro" id="IPR028261">
    <property type="entry name" value="DPD_II"/>
</dbReference>
<dbReference type="RefSeq" id="WP_085011415.1">
    <property type="nucleotide sequence ID" value="NZ_NAAD01000020.1"/>
</dbReference>
<protein>
    <recommendedName>
        <fullName evidence="6">4Fe-4S ferredoxin-type domain-containing protein</fullName>
    </recommendedName>
</protein>
<dbReference type="EMBL" id="NAAD01000020">
    <property type="protein sequence ID" value="ORJ57416.1"/>
    <property type="molecule type" value="Genomic_DNA"/>
</dbReference>
<dbReference type="SUPFAM" id="SSF53323">
    <property type="entry name" value="Pyruvate-ferredoxin oxidoreductase, PFOR, domain III"/>
    <property type="match status" value="1"/>
</dbReference>
<dbReference type="Gene3D" id="3.30.70.20">
    <property type="match status" value="1"/>
</dbReference>
<keyword evidence="8" id="KW-1185">Reference proteome</keyword>
<dbReference type="InterPro" id="IPR009051">
    <property type="entry name" value="Helical_ferredxn"/>
</dbReference>
<dbReference type="Gene3D" id="3.40.920.10">
    <property type="entry name" value="Pyruvate-ferredoxin oxidoreductase, PFOR, domain III"/>
    <property type="match status" value="1"/>
</dbReference>
<dbReference type="GO" id="GO:0016625">
    <property type="term" value="F:oxidoreductase activity, acting on the aldehyde or oxo group of donors, iron-sulfur protein as acceptor"/>
    <property type="evidence" value="ECO:0007669"/>
    <property type="project" value="InterPro"/>
</dbReference>
<organism evidence="7 8">
    <name type="scientific">Geothermobacter hydrogeniphilus</name>
    <dbReference type="NCBI Taxonomy" id="1969733"/>
    <lineage>
        <taxon>Bacteria</taxon>
        <taxon>Pseudomonadati</taxon>
        <taxon>Thermodesulfobacteriota</taxon>
        <taxon>Desulfuromonadia</taxon>
        <taxon>Desulfuromonadales</taxon>
        <taxon>Geothermobacteraceae</taxon>
        <taxon>Geothermobacter</taxon>
    </lineage>
</organism>
<keyword evidence="2" id="KW-0560">Oxidoreductase</keyword>
<feature type="region of interest" description="Disordered" evidence="5">
    <location>
        <begin position="208"/>
        <end position="242"/>
    </location>
</feature>
<dbReference type="NCBIfam" id="TIGR02175">
    <property type="entry name" value="PorC_KorC"/>
    <property type="match status" value="1"/>
</dbReference>
<dbReference type="Gene3D" id="1.10.1060.10">
    <property type="entry name" value="Alpha-helical ferredoxin"/>
    <property type="match status" value="1"/>
</dbReference>